<evidence type="ECO:0000259" key="9">
    <source>
        <dbReference type="PROSITE" id="PS50240"/>
    </source>
</evidence>
<keyword evidence="6" id="KW-0865">Zymogen</keyword>
<evidence type="ECO:0000256" key="6">
    <source>
        <dbReference type="ARBA" id="ARBA00023145"/>
    </source>
</evidence>
<dbReference type="SMART" id="SM00020">
    <property type="entry name" value="Tryp_SPc"/>
    <property type="match status" value="1"/>
</dbReference>
<reference evidence="10" key="2">
    <citation type="journal article" date="2015" name="Gigascience">
        <title>Reconstructing a comprehensive transcriptome assembly of a white-pupal translocated strain of the pest fruit fly Bactrocera cucurbitae.</title>
        <authorList>
            <person name="Sim S.B."/>
            <person name="Calla B."/>
            <person name="Hall B."/>
            <person name="DeRego T."/>
            <person name="Geib S.M."/>
        </authorList>
    </citation>
    <scope>NUCLEOTIDE SEQUENCE</scope>
</reference>
<organism evidence="10">
    <name type="scientific">Zeugodacus cucurbitae</name>
    <name type="common">Melon fruit fly</name>
    <name type="synonym">Bactrocera cucurbitae</name>
    <dbReference type="NCBI Taxonomy" id="28588"/>
    <lineage>
        <taxon>Eukaryota</taxon>
        <taxon>Metazoa</taxon>
        <taxon>Ecdysozoa</taxon>
        <taxon>Arthropoda</taxon>
        <taxon>Hexapoda</taxon>
        <taxon>Insecta</taxon>
        <taxon>Pterygota</taxon>
        <taxon>Neoptera</taxon>
        <taxon>Endopterygota</taxon>
        <taxon>Diptera</taxon>
        <taxon>Brachycera</taxon>
        <taxon>Muscomorpha</taxon>
        <taxon>Tephritoidea</taxon>
        <taxon>Tephritidae</taxon>
        <taxon>Zeugodacus</taxon>
        <taxon>Zeugodacus</taxon>
    </lineage>
</organism>
<evidence type="ECO:0000313" key="10">
    <source>
        <dbReference type="EMBL" id="JAD06501.1"/>
    </source>
</evidence>
<comment type="similarity">
    <text evidence="8">Belongs to the peptidase S1 family. CLIP subfamily.</text>
</comment>
<keyword evidence="1 10" id="KW-0645">Protease</keyword>
<reference evidence="10" key="1">
    <citation type="submission" date="2014-11" db="EMBL/GenBank/DDBJ databases">
        <authorList>
            <person name="Geib S."/>
        </authorList>
    </citation>
    <scope>NUCLEOTIDE SEQUENCE</scope>
</reference>
<dbReference type="EMBL" id="GBXI01007791">
    <property type="protein sequence ID" value="JAD06501.1"/>
    <property type="molecule type" value="Transcribed_RNA"/>
</dbReference>
<keyword evidence="3" id="KW-0378">Hydrolase</keyword>
<gene>
    <name evidence="10" type="primary">ea_16</name>
    <name evidence="10" type="ORF">g.53634</name>
</gene>
<feature type="domain" description="Peptidase S1" evidence="9">
    <location>
        <begin position="1"/>
        <end position="146"/>
    </location>
</feature>
<dbReference type="AlphaFoldDB" id="A0A0A1X6H3"/>
<dbReference type="Pfam" id="PF00089">
    <property type="entry name" value="Trypsin"/>
    <property type="match status" value="1"/>
</dbReference>
<accession>A0A0A1X6H3</accession>
<protein>
    <submittedName>
        <fullName evidence="10">Serine protease easter</fullName>
    </submittedName>
</protein>
<keyword evidence="7" id="KW-1015">Disulfide bond</keyword>
<dbReference type="SUPFAM" id="SSF50494">
    <property type="entry name" value="Trypsin-like serine proteases"/>
    <property type="match status" value="1"/>
</dbReference>
<dbReference type="InterPro" id="IPR043504">
    <property type="entry name" value="Peptidase_S1_PA_chymotrypsin"/>
</dbReference>
<dbReference type="InterPro" id="IPR009003">
    <property type="entry name" value="Peptidase_S1_PA"/>
</dbReference>
<dbReference type="PANTHER" id="PTHR24256">
    <property type="entry name" value="TRYPTASE-RELATED"/>
    <property type="match status" value="1"/>
</dbReference>
<dbReference type="PROSITE" id="PS50240">
    <property type="entry name" value="TRYPSIN_DOM"/>
    <property type="match status" value="1"/>
</dbReference>
<dbReference type="InterPro" id="IPR051487">
    <property type="entry name" value="Ser/Thr_Proteases_Immune/Dev"/>
</dbReference>
<evidence type="ECO:0000256" key="4">
    <source>
        <dbReference type="ARBA" id="ARBA00022825"/>
    </source>
</evidence>
<evidence type="ECO:0000256" key="3">
    <source>
        <dbReference type="ARBA" id="ARBA00022801"/>
    </source>
</evidence>
<keyword evidence="2" id="KW-0479">Metal-binding</keyword>
<keyword evidence="5" id="KW-0106">Calcium</keyword>
<name>A0A0A1X6H3_ZEUCU</name>
<evidence type="ECO:0000256" key="8">
    <source>
        <dbReference type="ARBA" id="ARBA00024195"/>
    </source>
</evidence>
<dbReference type="GO" id="GO:0006508">
    <property type="term" value="P:proteolysis"/>
    <property type="evidence" value="ECO:0007669"/>
    <property type="project" value="UniProtKB-KW"/>
</dbReference>
<evidence type="ECO:0000256" key="2">
    <source>
        <dbReference type="ARBA" id="ARBA00022723"/>
    </source>
</evidence>
<evidence type="ECO:0000256" key="5">
    <source>
        <dbReference type="ARBA" id="ARBA00022837"/>
    </source>
</evidence>
<sequence>MAENVKYSDTIRPICLPQSPELRAMTFYNEYADVAGWGRTEVSSYSTVKRTISLLIWDTDACAKRFATINIPVNKSLQMCAGGQALQDTCQGDSGAPLTMRSRVMNSPHFVVGIVSFGMQPCGMQSWPGIYTRVTHYIDWILHNLED</sequence>
<evidence type="ECO:0000256" key="7">
    <source>
        <dbReference type="ARBA" id="ARBA00023157"/>
    </source>
</evidence>
<dbReference type="InterPro" id="IPR001254">
    <property type="entry name" value="Trypsin_dom"/>
</dbReference>
<keyword evidence="4" id="KW-0720">Serine protease</keyword>
<dbReference type="Gene3D" id="2.40.10.10">
    <property type="entry name" value="Trypsin-like serine proteases"/>
    <property type="match status" value="2"/>
</dbReference>
<dbReference type="FunFam" id="2.40.10.10:FF:000078">
    <property type="entry name" value="Serine protease H137"/>
    <property type="match status" value="1"/>
</dbReference>
<evidence type="ECO:0000256" key="1">
    <source>
        <dbReference type="ARBA" id="ARBA00022670"/>
    </source>
</evidence>
<proteinExistence type="inferred from homology"/>
<dbReference type="GO" id="GO:0004252">
    <property type="term" value="F:serine-type endopeptidase activity"/>
    <property type="evidence" value="ECO:0007669"/>
    <property type="project" value="InterPro"/>
</dbReference>
<dbReference type="GO" id="GO:0046872">
    <property type="term" value="F:metal ion binding"/>
    <property type="evidence" value="ECO:0007669"/>
    <property type="project" value="UniProtKB-KW"/>
</dbReference>